<sequence>MPNSFVIGLGRPETNYTMKRAFDEGWGAVIAKTEPPDFGKRTIFISRPSGGQEQWIQCDDCSQWAKLFVEVFLPPKWTCSDIAWDSSRASRYGVGSLALVMAPLTSQGNWKGCYWCYRYCSSYHRWLIHRSGFVKSIILIYTNNVDVLANKKIVQTPTDPEE</sequence>
<keyword evidence="1" id="KW-0479">Metal-binding</keyword>
<dbReference type="GO" id="GO:0008270">
    <property type="term" value="F:zinc ion binding"/>
    <property type="evidence" value="ECO:0007669"/>
    <property type="project" value="UniProtKB-KW"/>
</dbReference>
<keyword evidence="6" id="KW-1185">Reference proteome</keyword>
<dbReference type="Gene3D" id="3.30.40.100">
    <property type="match status" value="1"/>
</dbReference>
<dbReference type="Proteomes" id="UP000796880">
    <property type="component" value="Unassembled WGS sequence"/>
</dbReference>
<evidence type="ECO:0000256" key="3">
    <source>
        <dbReference type="ARBA" id="ARBA00022833"/>
    </source>
</evidence>
<protein>
    <recommendedName>
        <fullName evidence="4">CW-type domain-containing protein</fullName>
    </recommendedName>
</protein>
<dbReference type="PANTHER" id="PTHR46245:SF3">
    <property type="entry name" value="B3 DOMAIN-CONTAINING TRANSCRIPTION REPRESSOR VAL1"/>
    <property type="match status" value="1"/>
</dbReference>
<keyword evidence="3" id="KW-0862">Zinc</keyword>
<evidence type="ECO:0000313" key="6">
    <source>
        <dbReference type="Proteomes" id="UP000796880"/>
    </source>
</evidence>
<evidence type="ECO:0000256" key="1">
    <source>
        <dbReference type="ARBA" id="ARBA00022723"/>
    </source>
</evidence>
<gene>
    <name evidence="5" type="ORF">FNV43_RR04382</name>
</gene>
<dbReference type="PANTHER" id="PTHR46245">
    <property type="entry name" value="B3 DOMAIN-CONTAINING PROTEIN OS07G0563300"/>
    <property type="match status" value="1"/>
</dbReference>
<keyword evidence="2" id="KW-0863">Zinc-finger</keyword>
<evidence type="ECO:0000256" key="2">
    <source>
        <dbReference type="ARBA" id="ARBA00022771"/>
    </source>
</evidence>
<proteinExistence type="predicted"/>
<dbReference type="EMBL" id="VOIH02000002">
    <property type="protein sequence ID" value="KAF3453941.1"/>
    <property type="molecule type" value="Genomic_DNA"/>
</dbReference>
<feature type="domain" description="CW-type" evidence="4">
    <location>
        <begin position="49"/>
        <end position="80"/>
    </location>
</feature>
<evidence type="ECO:0000259" key="4">
    <source>
        <dbReference type="PROSITE" id="PS51050"/>
    </source>
</evidence>
<dbReference type="AlphaFoldDB" id="A0A8K0HK49"/>
<comment type="caution">
    <text evidence="5">The sequence shown here is derived from an EMBL/GenBank/DDBJ whole genome shotgun (WGS) entry which is preliminary data.</text>
</comment>
<evidence type="ECO:0000313" key="5">
    <source>
        <dbReference type="EMBL" id="KAF3453941.1"/>
    </source>
</evidence>
<dbReference type="InterPro" id="IPR011124">
    <property type="entry name" value="Znf_CW"/>
</dbReference>
<name>A0A8K0HK49_9ROSA</name>
<accession>A0A8K0HK49</accession>
<reference evidence="5" key="1">
    <citation type="submission" date="2020-03" db="EMBL/GenBank/DDBJ databases">
        <title>A high-quality chromosome-level genome assembly of a woody plant with both climbing and erect habits, Rhamnella rubrinervis.</title>
        <authorList>
            <person name="Lu Z."/>
            <person name="Yang Y."/>
            <person name="Zhu X."/>
            <person name="Sun Y."/>
        </authorList>
    </citation>
    <scope>NUCLEOTIDE SEQUENCE</scope>
    <source>
        <strain evidence="5">BYM</strain>
        <tissue evidence="5">Leaf</tissue>
    </source>
</reference>
<organism evidence="5 6">
    <name type="scientific">Rhamnella rubrinervis</name>
    <dbReference type="NCBI Taxonomy" id="2594499"/>
    <lineage>
        <taxon>Eukaryota</taxon>
        <taxon>Viridiplantae</taxon>
        <taxon>Streptophyta</taxon>
        <taxon>Embryophyta</taxon>
        <taxon>Tracheophyta</taxon>
        <taxon>Spermatophyta</taxon>
        <taxon>Magnoliopsida</taxon>
        <taxon>eudicotyledons</taxon>
        <taxon>Gunneridae</taxon>
        <taxon>Pentapetalae</taxon>
        <taxon>rosids</taxon>
        <taxon>fabids</taxon>
        <taxon>Rosales</taxon>
        <taxon>Rhamnaceae</taxon>
        <taxon>rhamnoid group</taxon>
        <taxon>Rhamneae</taxon>
        <taxon>Rhamnella</taxon>
    </lineage>
</organism>
<dbReference type="PROSITE" id="PS51050">
    <property type="entry name" value="ZF_CW"/>
    <property type="match status" value="1"/>
</dbReference>